<dbReference type="Pfam" id="PF13671">
    <property type="entry name" value="AAA_33"/>
    <property type="match status" value="1"/>
</dbReference>
<dbReference type="InterPro" id="IPR027417">
    <property type="entry name" value="P-loop_NTPase"/>
</dbReference>
<dbReference type="KEGG" id="gfu:KM031_04545"/>
<comment type="catalytic activity">
    <reaction evidence="8 9">
        <text>D-gluconate + ATP = 6-phospho-D-gluconate + ADP + H(+)</text>
        <dbReference type="Rhea" id="RHEA:19433"/>
        <dbReference type="ChEBI" id="CHEBI:15378"/>
        <dbReference type="ChEBI" id="CHEBI:18391"/>
        <dbReference type="ChEBI" id="CHEBI:30616"/>
        <dbReference type="ChEBI" id="CHEBI:58759"/>
        <dbReference type="ChEBI" id="CHEBI:456216"/>
        <dbReference type="EC" id="2.7.1.12"/>
    </reaction>
</comment>
<sequence>MGVSGCGKSTVAAALASAIDARFCDADDLHPAENIAKMARGEALTDADRGPWLQSCGAALRAEPKVVLACSALRRAYRDQLRAVVPDLRFVHLAAPQAVLAARLVQRQGHFMPQSLLASQYAVLEVPTADEALELDAMAPLDQLLDAVLRHL</sequence>
<evidence type="ECO:0000256" key="1">
    <source>
        <dbReference type="ARBA" id="ARBA00004761"/>
    </source>
</evidence>
<protein>
    <recommendedName>
        <fullName evidence="3 9">Gluconokinase</fullName>
        <ecNumber evidence="3 9">2.7.1.12</ecNumber>
    </recommendedName>
</protein>
<dbReference type="GO" id="GO:0005975">
    <property type="term" value="P:carbohydrate metabolic process"/>
    <property type="evidence" value="ECO:0007669"/>
    <property type="project" value="InterPro"/>
</dbReference>
<evidence type="ECO:0000256" key="7">
    <source>
        <dbReference type="ARBA" id="ARBA00022840"/>
    </source>
</evidence>
<dbReference type="PANTHER" id="PTHR43442:SF3">
    <property type="entry name" value="GLUCONOKINASE-RELATED"/>
    <property type="match status" value="1"/>
</dbReference>
<dbReference type="EC" id="2.7.1.12" evidence="3 9"/>
<proteinExistence type="inferred from homology"/>
<evidence type="ECO:0000256" key="5">
    <source>
        <dbReference type="ARBA" id="ARBA00022741"/>
    </source>
</evidence>
<dbReference type="SUPFAM" id="SSF52540">
    <property type="entry name" value="P-loop containing nucleoside triphosphate hydrolases"/>
    <property type="match status" value="1"/>
</dbReference>
<reference evidence="10" key="1">
    <citation type="submission" date="2021-06" db="EMBL/GenBank/DDBJ databases">
        <title>Direct submission.</title>
        <authorList>
            <person name="Lee C.-S."/>
            <person name="Jin L."/>
        </authorList>
    </citation>
    <scope>NUCLEOTIDE SEQUENCE</scope>
    <source>
        <strain evidence="10">Con5</strain>
    </source>
</reference>
<accession>A0A975S257</accession>
<comment type="similarity">
    <text evidence="2 9">Belongs to the gluconokinase GntK/GntV family.</text>
</comment>
<dbReference type="AlphaFoldDB" id="A0A975S257"/>
<organism evidence="10 11">
    <name type="scientific">Gemmobacter fulvus</name>
    <dbReference type="NCBI Taxonomy" id="2840474"/>
    <lineage>
        <taxon>Bacteria</taxon>
        <taxon>Pseudomonadati</taxon>
        <taxon>Pseudomonadota</taxon>
        <taxon>Alphaproteobacteria</taxon>
        <taxon>Rhodobacterales</taxon>
        <taxon>Paracoccaceae</taxon>
        <taxon>Gemmobacter</taxon>
    </lineage>
</organism>
<evidence type="ECO:0000256" key="2">
    <source>
        <dbReference type="ARBA" id="ARBA00008420"/>
    </source>
</evidence>
<dbReference type="Gene3D" id="3.40.50.300">
    <property type="entry name" value="P-loop containing nucleotide triphosphate hydrolases"/>
    <property type="match status" value="1"/>
</dbReference>
<keyword evidence="11" id="KW-1185">Reference proteome</keyword>
<gene>
    <name evidence="10" type="ORF">KM031_04545</name>
</gene>
<evidence type="ECO:0000256" key="8">
    <source>
        <dbReference type="ARBA" id="ARBA00048090"/>
    </source>
</evidence>
<dbReference type="EMBL" id="CP076361">
    <property type="protein sequence ID" value="QWK91909.1"/>
    <property type="molecule type" value="Genomic_DNA"/>
</dbReference>
<dbReference type="InterPro" id="IPR006001">
    <property type="entry name" value="Therm_gnt_kin"/>
</dbReference>
<name>A0A975S257_9RHOB</name>
<evidence type="ECO:0000313" key="10">
    <source>
        <dbReference type="EMBL" id="QWK91909.1"/>
    </source>
</evidence>
<dbReference type="PANTHER" id="PTHR43442">
    <property type="entry name" value="GLUCONOKINASE-RELATED"/>
    <property type="match status" value="1"/>
</dbReference>
<dbReference type="CDD" id="cd02021">
    <property type="entry name" value="GntK"/>
    <property type="match status" value="1"/>
</dbReference>
<evidence type="ECO:0000256" key="9">
    <source>
        <dbReference type="RuleBase" id="RU363066"/>
    </source>
</evidence>
<keyword evidence="4 9" id="KW-0808">Transferase</keyword>
<evidence type="ECO:0000313" key="11">
    <source>
        <dbReference type="Proteomes" id="UP000679352"/>
    </source>
</evidence>
<dbReference type="GO" id="GO:0005524">
    <property type="term" value="F:ATP binding"/>
    <property type="evidence" value="ECO:0007669"/>
    <property type="project" value="UniProtKB-KW"/>
</dbReference>
<evidence type="ECO:0000256" key="6">
    <source>
        <dbReference type="ARBA" id="ARBA00022777"/>
    </source>
</evidence>
<dbReference type="Proteomes" id="UP000679352">
    <property type="component" value="Chromosome"/>
</dbReference>
<keyword evidence="7 9" id="KW-0067">ATP-binding</keyword>
<keyword evidence="5 9" id="KW-0547">Nucleotide-binding</keyword>
<keyword evidence="6 9" id="KW-0418">Kinase</keyword>
<dbReference type="GO" id="GO:0005737">
    <property type="term" value="C:cytoplasm"/>
    <property type="evidence" value="ECO:0007669"/>
    <property type="project" value="TreeGrafter"/>
</dbReference>
<dbReference type="NCBIfam" id="TIGR01313">
    <property type="entry name" value="therm_gnt_kin"/>
    <property type="match status" value="1"/>
</dbReference>
<comment type="pathway">
    <text evidence="1">Carbohydrate acid metabolism.</text>
</comment>
<dbReference type="GO" id="GO:0046316">
    <property type="term" value="F:gluconokinase activity"/>
    <property type="evidence" value="ECO:0007669"/>
    <property type="project" value="UniProtKB-EC"/>
</dbReference>
<evidence type="ECO:0000256" key="3">
    <source>
        <dbReference type="ARBA" id="ARBA00012054"/>
    </source>
</evidence>
<evidence type="ECO:0000256" key="4">
    <source>
        <dbReference type="ARBA" id="ARBA00022679"/>
    </source>
</evidence>